<name>A0A6I3SBH3_HELMO</name>
<dbReference type="AlphaFoldDB" id="A0A6I3SBH3"/>
<evidence type="ECO:0000256" key="5">
    <source>
        <dbReference type="ARBA" id="ARBA00022670"/>
    </source>
</evidence>
<dbReference type="GO" id="GO:0006465">
    <property type="term" value="P:signal peptide processing"/>
    <property type="evidence" value="ECO:0007669"/>
    <property type="project" value="InterPro"/>
</dbReference>
<keyword evidence="5 8" id="KW-0645">Protease</keyword>
<dbReference type="GO" id="GO:0009003">
    <property type="term" value="F:signal peptidase activity"/>
    <property type="evidence" value="ECO:0007669"/>
    <property type="project" value="UniProtKB-EC"/>
</dbReference>
<dbReference type="Proteomes" id="UP000430670">
    <property type="component" value="Unassembled WGS sequence"/>
</dbReference>
<evidence type="ECO:0000313" key="11">
    <source>
        <dbReference type="EMBL" id="MTV47688.1"/>
    </source>
</evidence>
<evidence type="ECO:0000256" key="4">
    <source>
        <dbReference type="ARBA" id="ARBA00013208"/>
    </source>
</evidence>
<accession>A0A6I3SBH3</accession>
<dbReference type="PRINTS" id="PR00727">
    <property type="entry name" value="LEADERPTASE"/>
</dbReference>
<dbReference type="PROSITE" id="PS00501">
    <property type="entry name" value="SPASE_I_1"/>
    <property type="match status" value="1"/>
</dbReference>
<evidence type="ECO:0000256" key="3">
    <source>
        <dbReference type="ARBA" id="ARBA00009370"/>
    </source>
</evidence>
<feature type="transmembrane region" description="Helical" evidence="8">
    <location>
        <begin position="23"/>
        <end position="42"/>
    </location>
</feature>
<feature type="domain" description="Peptidase S26" evidence="10">
    <location>
        <begin position="21"/>
        <end position="174"/>
    </location>
</feature>
<dbReference type="GO" id="GO:0005886">
    <property type="term" value="C:plasma membrane"/>
    <property type="evidence" value="ECO:0007669"/>
    <property type="project" value="UniProtKB-SubCell"/>
</dbReference>
<evidence type="ECO:0000256" key="2">
    <source>
        <dbReference type="ARBA" id="ARBA00004401"/>
    </source>
</evidence>
<comment type="subcellular location">
    <subcellularLocation>
        <location evidence="2">Cell membrane</location>
        <topology evidence="2">Single-pass type II membrane protein</topology>
    </subcellularLocation>
    <subcellularLocation>
        <location evidence="9">Membrane</location>
        <topology evidence="9">Single-pass type II membrane protein</topology>
    </subcellularLocation>
</comment>
<dbReference type="CDD" id="cd06530">
    <property type="entry name" value="S26_SPase_I"/>
    <property type="match status" value="1"/>
</dbReference>
<dbReference type="InterPro" id="IPR000223">
    <property type="entry name" value="Pept_S26A_signal_pept_1"/>
</dbReference>
<evidence type="ECO:0000256" key="9">
    <source>
        <dbReference type="RuleBase" id="RU362042"/>
    </source>
</evidence>
<keyword evidence="6 8" id="KW-0378">Hydrolase</keyword>
<protein>
    <recommendedName>
        <fullName evidence="4 8">Signal peptidase I</fullName>
        <ecNumber evidence="4 8">3.4.21.89</ecNumber>
    </recommendedName>
</protein>
<dbReference type="PROSITE" id="PS00761">
    <property type="entry name" value="SPASE_I_3"/>
    <property type="match status" value="1"/>
</dbReference>
<keyword evidence="12" id="KW-1185">Reference proteome</keyword>
<dbReference type="PANTHER" id="PTHR43390">
    <property type="entry name" value="SIGNAL PEPTIDASE I"/>
    <property type="match status" value="1"/>
</dbReference>
<keyword evidence="8" id="KW-1133">Transmembrane helix</keyword>
<reference evidence="11 12" key="1">
    <citation type="submission" date="2019-11" db="EMBL/GenBank/DDBJ databases">
        <title>Whole-genome sequence of a the green, strictly anaerobic photosynthetic bacterium Heliobacillus mobilis DSM 6151.</title>
        <authorList>
            <person name="Kyndt J.A."/>
            <person name="Meyer T.E."/>
        </authorList>
    </citation>
    <scope>NUCLEOTIDE SEQUENCE [LARGE SCALE GENOMIC DNA]</scope>
    <source>
        <strain evidence="11 12">DSM 6151</strain>
    </source>
</reference>
<dbReference type="Gene3D" id="2.10.109.10">
    <property type="entry name" value="Umud Fragment, subunit A"/>
    <property type="match status" value="1"/>
</dbReference>
<evidence type="ECO:0000256" key="1">
    <source>
        <dbReference type="ARBA" id="ARBA00000677"/>
    </source>
</evidence>
<keyword evidence="8" id="KW-0472">Membrane</keyword>
<dbReference type="RefSeq" id="WP_155474950.1">
    <property type="nucleotide sequence ID" value="NZ_WNKU01000001.1"/>
</dbReference>
<evidence type="ECO:0000259" key="10">
    <source>
        <dbReference type="Pfam" id="PF10502"/>
    </source>
</evidence>
<dbReference type="PROSITE" id="PS00760">
    <property type="entry name" value="SPASE_I_2"/>
    <property type="match status" value="1"/>
</dbReference>
<feature type="active site" evidence="7">
    <location>
        <position position="51"/>
    </location>
</feature>
<dbReference type="InterPro" id="IPR019533">
    <property type="entry name" value="Peptidase_S26"/>
</dbReference>
<dbReference type="SUPFAM" id="SSF51306">
    <property type="entry name" value="LexA/Signal peptidase"/>
    <property type="match status" value="1"/>
</dbReference>
<comment type="similarity">
    <text evidence="3 9">Belongs to the peptidase S26 family.</text>
</comment>
<dbReference type="InterPro" id="IPR036286">
    <property type="entry name" value="LexA/Signal_pep-like_sf"/>
</dbReference>
<dbReference type="OrthoDB" id="9802919at2"/>
<comment type="caution">
    <text evidence="11">The sequence shown here is derived from an EMBL/GenBank/DDBJ whole genome shotgun (WGS) entry which is preliminary data.</text>
</comment>
<dbReference type="EMBL" id="WNKU01000001">
    <property type="protein sequence ID" value="MTV47688.1"/>
    <property type="molecule type" value="Genomic_DNA"/>
</dbReference>
<evidence type="ECO:0000313" key="12">
    <source>
        <dbReference type="Proteomes" id="UP000430670"/>
    </source>
</evidence>
<proteinExistence type="inferred from homology"/>
<evidence type="ECO:0000256" key="8">
    <source>
        <dbReference type="RuleBase" id="RU003993"/>
    </source>
</evidence>
<gene>
    <name evidence="11" type="primary">lepB</name>
    <name evidence="11" type="ORF">GJ688_01665</name>
</gene>
<dbReference type="InterPro" id="IPR019758">
    <property type="entry name" value="Pept_S26A_signal_pept_1_CS"/>
</dbReference>
<evidence type="ECO:0000256" key="6">
    <source>
        <dbReference type="ARBA" id="ARBA00022801"/>
    </source>
</evidence>
<comment type="catalytic activity">
    <reaction evidence="1 8">
        <text>Cleavage of hydrophobic, N-terminal signal or leader sequences from secreted and periplasmic proteins.</text>
        <dbReference type="EC" id="3.4.21.89"/>
    </reaction>
</comment>
<organism evidence="11 12">
    <name type="scientific">Heliobacterium mobile</name>
    <name type="common">Heliobacillus mobilis</name>
    <dbReference type="NCBI Taxonomy" id="28064"/>
    <lineage>
        <taxon>Bacteria</taxon>
        <taxon>Bacillati</taxon>
        <taxon>Bacillota</taxon>
        <taxon>Clostridia</taxon>
        <taxon>Eubacteriales</taxon>
        <taxon>Heliobacteriaceae</taxon>
        <taxon>Heliobacterium</taxon>
    </lineage>
</organism>
<dbReference type="GO" id="GO:0004252">
    <property type="term" value="F:serine-type endopeptidase activity"/>
    <property type="evidence" value="ECO:0007669"/>
    <property type="project" value="InterPro"/>
</dbReference>
<dbReference type="EC" id="3.4.21.89" evidence="4 8"/>
<dbReference type="InterPro" id="IPR019757">
    <property type="entry name" value="Pept_S26A_signal_pept_1_Lys-AS"/>
</dbReference>
<sequence length="185" mass="21324">MKRPEDSTVQAEQKQPKSAIREIAEAVLIAVVLAFVIRFFLFQPFYIPSGSMEPTLMPLDRIIVSKVNYYFSEPKRGDIIVFRYPLDESRDFVKRVIALGGETVEIRNNQLYVNGEKISEPYLPPLKMEDFGPKAVPEGQLFVMGDNRNHSDDSRRWGFVPRNNIIGKAVFLYWPLNRIRTTEGI</sequence>
<keyword evidence="8" id="KW-0812">Transmembrane</keyword>
<dbReference type="Pfam" id="PF10502">
    <property type="entry name" value="Peptidase_S26"/>
    <property type="match status" value="1"/>
</dbReference>
<dbReference type="NCBIfam" id="TIGR02227">
    <property type="entry name" value="sigpep_I_bact"/>
    <property type="match status" value="1"/>
</dbReference>
<evidence type="ECO:0000256" key="7">
    <source>
        <dbReference type="PIRSR" id="PIRSR600223-1"/>
    </source>
</evidence>
<dbReference type="InterPro" id="IPR019756">
    <property type="entry name" value="Pept_S26A_signal_pept_1_Ser-AS"/>
</dbReference>
<dbReference type="PANTHER" id="PTHR43390:SF1">
    <property type="entry name" value="CHLOROPLAST PROCESSING PEPTIDASE"/>
    <property type="match status" value="1"/>
</dbReference>
<feature type="active site" evidence="7">
    <location>
        <position position="94"/>
    </location>
</feature>